<feature type="domain" description="Ig-like" evidence="5">
    <location>
        <begin position="1"/>
        <end position="44"/>
    </location>
</feature>
<keyword evidence="2" id="KW-1015">Disulfide bond</keyword>
<dbReference type="Proteomes" id="UP000694565">
    <property type="component" value="Unplaced"/>
</dbReference>
<protein>
    <recommendedName>
        <fullName evidence="5">Ig-like domain-containing protein</fullName>
    </recommendedName>
</protein>
<reference evidence="6" key="2">
    <citation type="submission" date="2025-09" db="UniProtKB">
        <authorList>
            <consortium name="Ensembl"/>
        </authorList>
    </citation>
    <scope>IDENTIFICATION</scope>
</reference>
<keyword evidence="1" id="KW-0732">Signal</keyword>
<dbReference type="SMART" id="SM00409">
    <property type="entry name" value="IG"/>
    <property type="match status" value="1"/>
</dbReference>
<dbReference type="InterPro" id="IPR013783">
    <property type="entry name" value="Ig-like_fold"/>
</dbReference>
<dbReference type="PANTHER" id="PTHR44337">
    <property type="entry name" value="CARCINOEMBRYONIC ANTIGEN-RELATED CELL ADHESION MOLECULE 8"/>
    <property type="match status" value="1"/>
</dbReference>
<keyword evidence="4" id="KW-0393">Immunoglobulin domain</keyword>
<dbReference type="InterPro" id="IPR052598">
    <property type="entry name" value="IgSF_CEA-related"/>
</dbReference>
<dbReference type="Gene3D" id="2.60.40.10">
    <property type="entry name" value="Immunoglobulins"/>
    <property type="match status" value="2"/>
</dbReference>
<organism evidence="6 7">
    <name type="scientific">Cyclopterus lumpus</name>
    <name type="common">Lumpsucker</name>
    <dbReference type="NCBI Taxonomy" id="8103"/>
    <lineage>
        <taxon>Eukaryota</taxon>
        <taxon>Metazoa</taxon>
        <taxon>Chordata</taxon>
        <taxon>Craniata</taxon>
        <taxon>Vertebrata</taxon>
        <taxon>Euteleostomi</taxon>
        <taxon>Actinopterygii</taxon>
        <taxon>Neopterygii</taxon>
        <taxon>Teleostei</taxon>
        <taxon>Neoteleostei</taxon>
        <taxon>Acanthomorphata</taxon>
        <taxon>Eupercaria</taxon>
        <taxon>Perciformes</taxon>
        <taxon>Cottioidei</taxon>
        <taxon>Cottales</taxon>
        <taxon>Cyclopteridae</taxon>
        <taxon>Cyclopterus</taxon>
    </lineage>
</organism>
<evidence type="ECO:0000256" key="3">
    <source>
        <dbReference type="ARBA" id="ARBA00023180"/>
    </source>
</evidence>
<dbReference type="InterPro" id="IPR003598">
    <property type="entry name" value="Ig_sub2"/>
</dbReference>
<dbReference type="InterPro" id="IPR036179">
    <property type="entry name" value="Ig-like_dom_sf"/>
</dbReference>
<reference evidence="6" key="1">
    <citation type="submission" date="2025-08" db="UniProtKB">
        <authorList>
            <consortium name="Ensembl"/>
        </authorList>
    </citation>
    <scope>IDENTIFICATION</scope>
</reference>
<accession>A0A8C2ZLF4</accession>
<dbReference type="SMART" id="SM00408">
    <property type="entry name" value="IGc2"/>
    <property type="match status" value="1"/>
</dbReference>
<evidence type="ECO:0000313" key="7">
    <source>
        <dbReference type="Proteomes" id="UP000694565"/>
    </source>
</evidence>
<dbReference type="InterPro" id="IPR007110">
    <property type="entry name" value="Ig-like_dom"/>
</dbReference>
<proteinExistence type="predicted"/>
<feature type="domain" description="Ig-like" evidence="5">
    <location>
        <begin position="95"/>
        <end position="175"/>
    </location>
</feature>
<evidence type="ECO:0000256" key="1">
    <source>
        <dbReference type="ARBA" id="ARBA00022729"/>
    </source>
</evidence>
<keyword evidence="3" id="KW-0325">Glycoprotein</keyword>
<dbReference type="PROSITE" id="PS50835">
    <property type="entry name" value="IG_LIKE"/>
    <property type="match status" value="2"/>
</dbReference>
<evidence type="ECO:0000259" key="5">
    <source>
        <dbReference type="PROSITE" id="PS50835"/>
    </source>
</evidence>
<name>A0A8C2ZLF4_CYCLU</name>
<dbReference type="Pfam" id="PF13927">
    <property type="entry name" value="Ig_3"/>
    <property type="match status" value="1"/>
</dbReference>
<dbReference type="PANTHER" id="PTHR44337:SF20">
    <property type="entry name" value="CARCINOEMBRYONIC ANTIGEN-RELATED CELL ADHESION MOLECULE 5-RELATED"/>
    <property type="match status" value="1"/>
</dbReference>
<evidence type="ECO:0000313" key="6">
    <source>
        <dbReference type="Ensembl" id="ENSCLMP00005028997.1"/>
    </source>
</evidence>
<dbReference type="InterPro" id="IPR003599">
    <property type="entry name" value="Ig_sub"/>
</dbReference>
<dbReference type="GeneTree" id="ENSGT01100000263479"/>
<evidence type="ECO:0000256" key="2">
    <source>
        <dbReference type="ARBA" id="ARBA00023157"/>
    </source>
</evidence>
<keyword evidence="7" id="KW-1185">Reference proteome</keyword>
<evidence type="ECO:0000256" key="4">
    <source>
        <dbReference type="ARBA" id="ARBA00023319"/>
    </source>
</evidence>
<dbReference type="Ensembl" id="ENSCLMT00005030316.1">
    <property type="protein sequence ID" value="ENSCLMP00005028997.1"/>
    <property type="gene ID" value="ENSCLMG00005014164.1"/>
</dbReference>
<dbReference type="AlphaFoldDB" id="A0A8C2ZLF4"/>
<dbReference type="SUPFAM" id="SSF48726">
    <property type="entry name" value="Immunoglobulin"/>
    <property type="match status" value="1"/>
</dbReference>
<sequence length="196" mass="22009">IDRVQLTDGGSTLTINVTRYDQGPFSCRVSNPVSTDTSSEIQLSISFTRGVALFCVFCPDCVVQIIRNTFFNLIESIKLWPTKLLYRRFHVEHGPENINLISPSPEYYAEGSDIILSCSADSRPAPHFTWLLNGDLQKDTGADLRLMNIQMSQSGNYSCLAFNSKTLIRETSPPSFTILSVMVSDYIFLKLGYEVF</sequence>